<dbReference type="RefSeq" id="WP_204463649.1">
    <property type="nucleotide sequence ID" value="NZ_JAFBCV010000001.1"/>
</dbReference>
<dbReference type="PANTHER" id="PTHR37302">
    <property type="entry name" value="SLR1116 PROTEIN"/>
    <property type="match status" value="1"/>
</dbReference>
<evidence type="ECO:0000313" key="4">
    <source>
        <dbReference type="Proteomes" id="UP001179280"/>
    </source>
</evidence>
<gene>
    <name evidence="3" type="ORF">JOC54_000146</name>
</gene>
<organism evidence="3 4">
    <name type="scientific">Shouchella xiaoxiensis</name>
    <dbReference type="NCBI Taxonomy" id="766895"/>
    <lineage>
        <taxon>Bacteria</taxon>
        <taxon>Bacillati</taxon>
        <taxon>Bacillota</taxon>
        <taxon>Bacilli</taxon>
        <taxon>Bacillales</taxon>
        <taxon>Bacillaceae</taxon>
        <taxon>Shouchella</taxon>
    </lineage>
</organism>
<dbReference type="Pfam" id="PF05163">
    <property type="entry name" value="DinB"/>
    <property type="match status" value="1"/>
</dbReference>
<dbReference type="EMBL" id="JAFBCV010000001">
    <property type="protein sequence ID" value="MBM7836915.1"/>
    <property type="molecule type" value="Genomic_DNA"/>
</dbReference>
<proteinExistence type="inferred from homology"/>
<dbReference type="SUPFAM" id="SSF109854">
    <property type="entry name" value="DinB/YfiT-like putative metalloenzymes"/>
    <property type="match status" value="1"/>
</dbReference>
<keyword evidence="4" id="KW-1185">Reference proteome</keyword>
<evidence type="ECO:0000256" key="1">
    <source>
        <dbReference type="ARBA" id="ARBA00008635"/>
    </source>
</evidence>
<comment type="similarity">
    <text evidence="1">Belongs to the DinB family.</text>
</comment>
<dbReference type="PANTHER" id="PTHR37302:SF3">
    <property type="entry name" value="DAMAGE-INDUCIBLE PROTEIN DINB"/>
    <property type="match status" value="1"/>
</dbReference>
<comment type="caution">
    <text evidence="3">The sequence shown here is derived from an EMBL/GenBank/DDBJ whole genome shotgun (WGS) entry which is preliminary data.</text>
</comment>
<keyword evidence="2" id="KW-0479">Metal-binding</keyword>
<sequence>MLDLFHYNWQVREDWFNWCESVNVEELNKTRTGGMGGIVKNLIHIIDCELLWMNHLLGETNRYPQKETMTNLDEVKAYSAYTKKITETFLERQSGDYHNKTVTISGKNEEYTFTYKKVLQHIVTHEVHHIGQLSVWSREIGINPVNCDLLIRSFA</sequence>
<dbReference type="InterPro" id="IPR007837">
    <property type="entry name" value="DinB"/>
</dbReference>
<evidence type="ECO:0000256" key="2">
    <source>
        <dbReference type="ARBA" id="ARBA00022723"/>
    </source>
</evidence>
<reference evidence="3" key="1">
    <citation type="submission" date="2021-01" db="EMBL/GenBank/DDBJ databases">
        <title>Genomic Encyclopedia of Type Strains, Phase IV (KMG-IV): sequencing the most valuable type-strain genomes for metagenomic binning, comparative biology and taxonomic classification.</title>
        <authorList>
            <person name="Goeker M."/>
        </authorList>
    </citation>
    <scope>NUCLEOTIDE SEQUENCE</scope>
    <source>
        <strain evidence="3">DSM 21943</strain>
    </source>
</reference>
<protein>
    <submittedName>
        <fullName evidence="3">Damage-inducible protein DinB</fullName>
    </submittedName>
</protein>
<evidence type="ECO:0000313" key="3">
    <source>
        <dbReference type="EMBL" id="MBM7836915.1"/>
    </source>
</evidence>
<name>A0ABS2SNV1_9BACI</name>
<dbReference type="Proteomes" id="UP001179280">
    <property type="component" value="Unassembled WGS sequence"/>
</dbReference>
<dbReference type="InterPro" id="IPR034660">
    <property type="entry name" value="DinB/YfiT-like"/>
</dbReference>
<accession>A0ABS2SNV1</accession>
<dbReference type="Gene3D" id="1.20.120.450">
    <property type="entry name" value="dinb family like domain"/>
    <property type="match status" value="1"/>
</dbReference>